<dbReference type="GO" id="GO:0005524">
    <property type="term" value="F:ATP binding"/>
    <property type="evidence" value="ECO:0007669"/>
    <property type="project" value="UniProtKB-KW"/>
</dbReference>
<dbReference type="InterPro" id="IPR006474">
    <property type="entry name" value="Helicase_Cas3_CRISPR-ass_core"/>
</dbReference>
<proteinExistence type="inferred from homology"/>
<evidence type="ECO:0000256" key="8">
    <source>
        <dbReference type="ARBA" id="ARBA00022840"/>
    </source>
</evidence>
<sequence>MNDEGEGKMKNPEDYQAKPDKTIKEHSLELIDELDRLNNLGYIKNDQIYELTKKACWYHDFGKANKEFQKRVMSEKKIRMSLEREVFHNILSVFLIQPDAFESKDDYYKVTQAILFHHDYAESYEDVYDQLKSRKELCTALLNEFPLVPIKNRLQLELIKRIEDDQVVKIKGLLHKCDYSASGGFVAEYPNDFLESGLENLGYDWNDLQKFCIDHRNENIIAVAQTGMGKTEAGLLWIGNYKGYFVLPLRTAINAIYQRIVGDETKKIVSEKLDERVALLHSSSLSYYLEMAEKNKKELVEMGMDGIDVEEYQKRGHQHSIPLNISTMDQLFDFVFKYQGYELKLATLSYSKIVVDEIQMYDSDLLAYLIMGLKRICELGGQVAILTATLAPFVEDELKMAIPGIIKQGFYDNSLRHNLKVKDEEICIDDILAHYTANKDSGIGNKILVICNTVKKSQEVYEKLRQSGKVENDEVFLLHSKFTRGDRAKKEEAIKNFGKTYVGDSHEIDVRNGIWVSTSLVEASLDIDFDYLFTELQDLNSLLQRLGRCNRKGVKSIDQTNCYVYTVINEKLFIINGHGFIDSDIFNISKAALSQWDGPISEKQKLTLINDNLTTEKLKKSNYYKAYKSKCDWIASIAAYTIKQKEIDLRHIFSEEIIPSPIFERYRDKITKLVEQINQPNMERKEKLRLKELLYQYTLSVEKYHVTNYEKAKFKGEALTFEPLRIGKFETIQVLECSYDESLGFRKLEKSQIRNPEFL</sequence>
<evidence type="ECO:0000259" key="11">
    <source>
        <dbReference type="PROSITE" id="PS51643"/>
    </source>
</evidence>
<keyword evidence="4" id="KW-0479">Metal-binding</keyword>
<comment type="similarity">
    <text evidence="1">In the N-terminal section; belongs to the CRISPR-associated nuclease Cas3-HD family.</text>
</comment>
<reference evidence="12 13" key="2">
    <citation type="journal article" date="2012" name="PLoS ONE">
        <title>An ancient pathway combining carbon dioxide fixation with the generation and utilization of a sodium ion gradient for ATP synthesis.</title>
        <authorList>
            <person name="Poehlein A."/>
            <person name="Schmidt S."/>
            <person name="Kaster A.K."/>
            <person name="Goenrich M."/>
            <person name="Vollmers J."/>
            <person name="Thurmer A."/>
            <person name="Bertsch J."/>
            <person name="Schuchmann K."/>
            <person name="Voigt B."/>
            <person name="Hecker M."/>
            <person name="Daniel R."/>
            <person name="Thauer R.K."/>
            <person name="Gottschalk G."/>
            <person name="Muller V."/>
        </authorList>
    </citation>
    <scope>NUCLEOTIDE SEQUENCE [LARGE SCALE GENOMIC DNA]</scope>
    <source>
        <strain evidence="13">ATCC 29683 / DSM 1030 / JCM 2381 / KCTC 1655 / WB1</strain>
    </source>
</reference>
<keyword evidence="3" id="KW-0540">Nuclease</keyword>
<keyword evidence="13" id="KW-1185">Reference proteome</keyword>
<keyword evidence="9" id="KW-0051">Antiviral defense</keyword>
<dbReference type="InterPro" id="IPR050079">
    <property type="entry name" value="DEAD_box_RNA_helicase"/>
</dbReference>
<dbReference type="NCBIfam" id="TIGR01596">
    <property type="entry name" value="cas3_HD"/>
    <property type="match status" value="1"/>
</dbReference>
<dbReference type="InterPro" id="IPR011545">
    <property type="entry name" value="DEAD/DEAH_box_helicase_dom"/>
</dbReference>
<dbReference type="SMART" id="SM00487">
    <property type="entry name" value="DEXDc"/>
    <property type="match status" value="1"/>
</dbReference>
<comment type="similarity">
    <text evidence="10">Belongs to the DEAD box helicase family.</text>
</comment>
<feature type="domain" description="HD Cas3-type" evidence="11">
    <location>
        <begin position="16"/>
        <end position="180"/>
    </location>
</feature>
<dbReference type="GO" id="GO:0016787">
    <property type="term" value="F:hydrolase activity"/>
    <property type="evidence" value="ECO:0007669"/>
    <property type="project" value="UniProtKB-KW"/>
</dbReference>
<keyword evidence="7" id="KW-0347">Helicase</keyword>
<evidence type="ECO:0000256" key="5">
    <source>
        <dbReference type="ARBA" id="ARBA00022741"/>
    </source>
</evidence>
<dbReference type="InterPro" id="IPR014001">
    <property type="entry name" value="Helicase_ATP-bd"/>
</dbReference>
<evidence type="ECO:0000313" key="12">
    <source>
        <dbReference type="EMBL" id="AFA49665.1"/>
    </source>
</evidence>
<dbReference type="KEGG" id="awo:Awo_c29310"/>
<dbReference type="GO" id="GO:0005829">
    <property type="term" value="C:cytosol"/>
    <property type="evidence" value="ECO:0007669"/>
    <property type="project" value="TreeGrafter"/>
</dbReference>
<dbReference type="eggNOG" id="COG1203">
    <property type="taxonomic scope" value="Bacteria"/>
</dbReference>
<dbReference type="Gene3D" id="1.10.3210.30">
    <property type="match status" value="1"/>
</dbReference>
<dbReference type="GO" id="GO:0003676">
    <property type="term" value="F:nucleic acid binding"/>
    <property type="evidence" value="ECO:0007669"/>
    <property type="project" value="InterPro"/>
</dbReference>
<evidence type="ECO:0000313" key="13">
    <source>
        <dbReference type="Proteomes" id="UP000007177"/>
    </source>
</evidence>
<dbReference type="InterPro" id="IPR006483">
    <property type="entry name" value="CRISPR-assoc_Cas3_HD"/>
</dbReference>
<dbReference type="SUPFAM" id="SSF52540">
    <property type="entry name" value="P-loop containing nucleoside triphosphate hydrolases"/>
    <property type="match status" value="1"/>
</dbReference>
<keyword evidence="6" id="KW-0378">Hydrolase</keyword>
<accession>H6LHF5</accession>
<dbReference type="GO" id="GO:0004518">
    <property type="term" value="F:nuclease activity"/>
    <property type="evidence" value="ECO:0007669"/>
    <property type="project" value="UniProtKB-KW"/>
</dbReference>
<evidence type="ECO:0000256" key="9">
    <source>
        <dbReference type="ARBA" id="ARBA00023118"/>
    </source>
</evidence>
<dbReference type="GO" id="GO:0051607">
    <property type="term" value="P:defense response to virus"/>
    <property type="evidence" value="ECO:0007669"/>
    <property type="project" value="UniProtKB-KW"/>
</dbReference>
<dbReference type="InterPro" id="IPR027417">
    <property type="entry name" value="P-loop_NTPase"/>
</dbReference>
<dbReference type="InterPro" id="IPR054712">
    <property type="entry name" value="Cas3-like_dom"/>
</dbReference>
<evidence type="ECO:0000256" key="3">
    <source>
        <dbReference type="ARBA" id="ARBA00022722"/>
    </source>
</evidence>
<dbReference type="Proteomes" id="UP000007177">
    <property type="component" value="Chromosome"/>
</dbReference>
<evidence type="ECO:0000256" key="7">
    <source>
        <dbReference type="ARBA" id="ARBA00022806"/>
    </source>
</evidence>
<dbReference type="GO" id="GO:0003724">
    <property type="term" value="F:RNA helicase activity"/>
    <property type="evidence" value="ECO:0007669"/>
    <property type="project" value="TreeGrafter"/>
</dbReference>
<organism evidence="12 13">
    <name type="scientific">Acetobacterium woodii (strain ATCC 29683 / DSM 1030 / JCM 2381 / KCTC 1655 / WB1)</name>
    <dbReference type="NCBI Taxonomy" id="931626"/>
    <lineage>
        <taxon>Bacteria</taxon>
        <taxon>Bacillati</taxon>
        <taxon>Bacillota</taxon>
        <taxon>Clostridia</taxon>
        <taxon>Eubacteriales</taxon>
        <taxon>Eubacteriaceae</taxon>
        <taxon>Acetobacterium</taxon>
    </lineage>
</organism>
<dbReference type="PROSITE" id="PS51643">
    <property type="entry name" value="HD_CAS3"/>
    <property type="match status" value="1"/>
</dbReference>
<name>H6LHF5_ACEWD</name>
<dbReference type="PANTHER" id="PTHR47959">
    <property type="entry name" value="ATP-DEPENDENT RNA HELICASE RHLE-RELATED"/>
    <property type="match status" value="1"/>
</dbReference>
<dbReference type="Pfam" id="PF22590">
    <property type="entry name" value="Cas3-like_C_2"/>
    <property type="match status" value="1"/>
</dbReference>
<dbReference type="EMBL" id="CP002987">
    <property type="protein sequence ID" value="AFA49665.1"/>
    <property type="molecule type" value="Genomic_DNA"/>
</dbReference>
<evidence type="ECO:0000256" key="2">
    <source>
        <dbReference type="ARBA" id="ARBA00009046"/>
    </source>
</evidence>
<dbReference type="Gene3D" id="3.40.50.300">
    <property type="entry name" value="P-loop containing nucleotide triphosphate hydrolases"/>
    <property type="match status" value="2"/>
</dbReference>
<comment type="similarity">
    <text evidence="2">In the central section; belongs to the CRISPR-associated helicase Cas3 family.</text>
</comment>
<gene>
    <name evidence="12" type="primary">cas3</name>
    <name evidence="12" type="ordered locus">Awo_c29310</name>
</gene>
<evidence type="ECO:0000256" key="6">
    <source>
        <dbReference type="ARBA" id="ARBA00022801"/>
    </source>
</evidence>
<protein>
    <submittedName>
        <fullName evidence="12">CRISPR-associated helicase Cas3</fullName>
    </submittedName>
</protein>
<dbReference type="InterPro" id="IPR038257">
    <property type="entry name" value="CRISPR-assoc_Cas3_HD_sf"/>
</dbReference>
<dbReference type="STRING" id="931626.Awo_c29310"/>
<dbReference type="SMART" id="SM00490">
    <property type="entry name" value="HELICc"/>
    <property type="match status" value="1"/>
</dbReference>
<evidence type="ECO:0000256" key="4">
    <source>
        <dbReference type="ARBA" id="ARBA00022723"/>
    </source>
</evidence>
<dbReference type="PANTHER" id="PTHR47959:SF16">
    <property type="entry name" value="CRISPR-ASSOCIATED NUCLEASE_HELICASE CAS3-RELATED"/>
    <property type="match status" value="1"/>
</dbReference>
<keyword evidence="8" id="KW-0067">ATP-binding</keyword>
<dbReference type="GO" id="GO:0046872">
    <property type="term" value="F:metal ion binding"/>
    <property type="evidence" value="ECO:0007669"/>
    <property type="project" value="UniProtKB-KW"/>
</dbReference>
<reference evidence="13" key="1">
    <citation type="submission" date="2011-07" db="EMBL/GenBank/DDBJ databases">
        <title>Complete genome sequence of Acetobacterium woodii.</title>
        <authorList>
            <person name="Poehlein A."/>
            <person name="Schmidt S."/>
            <person name="Kaster A.-K."/>
            <person name="Goenrich M."/>
            <person name="Vollmers J."/>
            <person name="Thuermer A."/>
            <person name="Gottschalk G."/>
            <person name="Thauer R.K."/>
            <person name="Daniel R."/>
            <person name="Mueller V."/>
        </authorList>
    </citation>
    <scope>NUCLEOTIDE SEQUENCE [LARGE SCALE GENOMIC DNA]</scope>
    <source>
        <strain evidence="13">ATCC 29683 / DSM 1030 / JCM 2381 / KCTC 1655 / WB1</strain>
    </source>
</reference>
<dbReference type="Pfam" id="PF00270">
    <property type="entry name" value="DEAD"/>
    <property type="match status" value="1"/>
</dbReference>
<dbReference type="CDD" id="cd09641">
    <property type="entry name" value="Cas3''_I"/>
    <property type="match status" value="1"/>
</dbReference>
<dbReference type="HOGENOM" id="CLU_009347_0_0_9"/>
<evidence type="ECO:0000256" key="10">
    <source>
        <dbReference type="ARBA" id="ARBA00038437"/>
    </source>
</evidence>
<dbReference type="InterPro" id="IPR001650">
    <property type="entry name" value="Helicase_C-like"/>
</dbReference>
<dbReference type="AlphaFoldDB" id="H6LHF5"/>
<keyword evidence="5" id="KW-0547">Nucleotide-binding</keyword>
<dbReference type="NCBIfam" id="TIGR01587">
    <property type="entry name" value="cas3_core"/>
    <property type="match status" value="1"/>
</dbReference>
<evidence type="ECO:0000256" key="1">
    <source>
        <dbReference type="ARBA" id="ARBA00006847"/>
    </source>
</evidence>